<dbReference type="InterPro" id="IPR014729">
    <property type="entry name" value="Rossmann-like_a/b/a_fold"/>
</dbReference>
<dbReference type="EMBL" id="WNKS01000003">
    <property type="protein sequence ID" value="MTV30391.1"/>
    <property type="molecule type" value="Genomic_DNA"/>
</dbReference>
<dbReference type="InterPro" id="IPR003848">
    <property type="entry name" value="DUF218"/>
</dbReference>
<gene>
    <name evidence="3" type="ORF">GJ654_05215</name>
</gene>
<dbReference type="AlphaFoldDB" id="A0A6N8DMI4"/>
<evidence type="ECO:0000313" key="4">
    <source>
        <dbReference type="Proteomes" id="UP000439113"/>
    </source>
</evidence>
<dbReference type="OrthoDB" id="9809813at2"/>
<dbReference type="PANTHER" id="PTHR30336:SF4">
    <property type="entry name" value="ENVELOPE BIOGENESIS FACTOR ELYC"/>
    <property type="match status" value="1"/>
</dbReference>
<dbReference type="Proteomes" id="UP000439113">
    <property type="component" value="Unassembled WGS sequence"/>
</dbReference>
<dbReference type="RefSeq" id="WP_155445051.1">
    <property type="nucleotide sequence ID" value="NZ_JAOQNR010000003.1"/>
</dbReference>
<keyword evidence="1" id="KW-1133">Transmembrane helix</keyword>
<reference evidence="3 4" key="1">
    <citation type="submission" date="2019-11" db="EMBL/GenBank/DDBJ databases">
        <title>Whole-genome sequence of a Rhodoblastus acidophilus DSM 142.</title>
        <authorList>
            <person name="Kyndt J.A."/>
            <person name="Meyer T.E."/>
        </authorList>
    </citation>
    <scope>NUCLEOTIDE SEQUENCE [LARGE SCALE GENOMIC DNA]</scope>
    <source>
        <strain evidence="3 4">DSM 142</strain>
    </source>
</reference>
<protein>
    <submittedName>
        <fullName evidence="3">YdcF family protein</fullName>
    </submittedName>
</protein>
<dbReference type="Gene3D" id="3.40.50.620">
    <property type="entry name" value="HUPs"/>
    <property type="match status" value="1"/>
</dbReference>
<keyword evidence="1" id="KW-0472">Membrane</keyword>
<feature type="transmembrane region" description="Helical" evidence="1">
    <location>
        <begin position="9"/>
        <end position="31"/>
    </location>
</feature>
<evidence type="ECO:0000259" key="2">
    <source>
        <dbReference type="Pfam" id="PF02698"/>
    </source>
</evidence>
<dbReference type="Pfam" id="PF02698">
    <property type="entry name" value="DUF218"/>
    <property type="match status" value="1"/>
</dbReference>
<comment type="caution">
    <text evidence="3">The sequence shown here is derived from an EMBL/GenBank/DDBJ whole genome shotgun (WGS) entry which is preliminary data.</text>
</comment>
<proteinExistence type="predicted"/>
<keyword evidence="1" id="KW-0812">Transmembrane</keyword>
<evidence type="ECO:0000256" key="1">
    <source>
        <dbReference type="SAM" id="Phobius"/>
    </source>
</evidence>
<dbReference type="InterPro" id="IPR051599">
    <property type="entry name" value="Cell_Envelope_Assoc"/>
</dbReference>
<evidence type="ECO:0000313" key="3">
    <source>
        <dbReference type="EMBL" id="MTV30391.1"/>
    </source>
</evidence>
<organism evidence="3 4">
    <name type="scientific">Rhodoblastus acidophilus</name>
    <name type="common">Rhodopseudomonas acidophila</name>
    <dbReference type="NCBI Taxonomy" id="1074"/>
    <lineage>
        <taxon>Bacteria</taxon>
        <taxon>Pseudomonadati</taxon>
        <taxon>Pseudomonadota</taxon>
        <taxon>Alphaproteobacteria</taxon>
        <taxon>Hyphomicrobiales</taxon>
        <taxon>Rhodoblastaceae</taxon>
        <taxon>Rhodoblastus</taxon>
    </lineage>
</organism>
<dbReference type="PANTHER" id="PTHR30336">
    <property type="entry name" value="INNER MEMBRANE PROTEIN, PROBABLE PERMEASE"/>
    <property type="match status" value="1"/>
</dbReference>
<accession>A0A6N8DMI4</accession>
<sequence length="266" mass="28911">MFFAASKIFWFVASPLHLGLFAIAFGLWRVVRKRGGAGFIGFGLALIAAMTFLPVGAALLRPLEDRFPVQTLDMPAPVGVIVLGGAVDERVGAARRQPQLNDSGERMTAGVALARAFPKAKLVFSGGSGSLLPQDETEADAARKFWRELGVPDSQMMFEDKSRNTWENALFTQKLVHPGAGERWLLVTSAWHMPRAMGVFRALGMNPVAFPVDFRTFGTDEDAKPPGDGATAVRNAEMAIREWIGLIAYWLTGKTDALLPGDHSRA</sequence>
<name>A0A6N8DMI4_RHOAC</name>
<dbReference type="GO" id="GO:0005886">
    <property type="term" value="C:plasma membrane"/>
    <property type="evidence" value="ECO:0007669"/>
    <property type="project" value="TreeGrafter"/>
</dbReference>
<feature type="domain" description="DUF218" evidence="2">
    <location>
        <begin position="80"/>
        <end position="245"/>
    </location>
</feature>
<dbReference type="GO" id="GO:0000270">
    <property type="term" value="P:peptidoglycan metabolic process"/>
    <property type="evidence" value="ECO:0007669"/>
    <property type="project" value="TreeGrafter"/>
</dbReference>
<feature type="transmembrane region" description="Helical" evidence="1">
    <location>
        <begin position="37"/>
        <end position="60"/>
    </location>
</feature>
<dbReference type="CDD" id="cd06259">
    <property type="entry name" value="YdcF-like"/>
    <property type="match status" value="1"/>
</dbReference>
<dbReference type="GO" id="GO:0043164">
    <property type="term" value="P:Gram-negative-bacterium-type cell wall biogenesis"/>
    <property type="evidence" value="ECO:0007669"/>
    <property type="project" value="TreeGrafter"/>
</dbReference>